<dbReference type="InterPro" id="IPR036420">
    <property type="entry name" value="BRCT_dom_sf"/>
</dbReference>
<dbReference type="PROSITE" id="PS50172">
    <property type="entry name" value="BRCT"/>
    <property type="match status" value="1"/>
</dbReference>
<evidence type="ECO:0000313" key="2">
    <source>
        <dbReference type="EMBL" id="TWU18029.1"/>
    </source>
</evidence>
<dbReference type="InterPro" id="IPR001357">
    <property type="entry name" value="BRCT_dom"/>
</dbReference>
<name>A0A5C6C5E8_9BACT</name>
<gene>
    <name evidence="2" type="ORF">Poly21_01820</name>
</gene>
<sequence>MNESTGAKPRRERDAHFRFTGPARLSRAVNTLEGFLLGITIDSRINDAELATLAHWVSEHSEFADRHPFDEFIPILIEVLTDKSISEESRADLLWACGQFHSDGAFYTGATADMQRLQGILSGIIADGLVTESEVRQLTTWLHQHDELKTVWPYAEIDSVLMSVLADGVVDAEEQAMLLDLFTEYSAVGGGMAHPSERVSTVPIKGVCACDPVIHFDNRNFCFTGKSDRCDRTSFAELITGRGSIFKPRVTKDLHYLVVGASGNPCWAYSCYGRKVEQAATMRMNGSHVLIVHEFDLWDAIDG</sequence>
<reference evidence="2 3" key="1">
    <citation type="journal article" date="2020" name="Antonie Van Leeuwenhoek">
        <title>Rhodopirellula heiligendammensis sp. nov., Rhodopirellula pilleata sp. nov., and Rhodopirellula solitaria sp. nov. isolated from natural or artificial marine surfaces in Northern Germany and California, USA, and emended description of the genus Rhodopirellula.</title>
        <authorList>
            <person name="Kallscheuer N."/>
            <person name="Wiegand S."/>
            <person name="Jogler M."/>
            <person name="Boedeker C."/>
            <person name="Peeters S.H."/>
            <person name="Rast P."/>
            <person name="Heuer A."/>
            <person name="Jetten M.S.M."/>
            <person name="Rohde M."/>
            <person name="Jogler C."/>
        </authorList>
    </citation>
    <scope>NUCLEOTIDE SEQUENCE [LARGE SCALE GENOMIC DNA]</scope>
    <source>
        <strain evidence="2 3">Poly21</strain>
    </source>
</reference>
<accession>A0A5C6C5E8</accession>
<proteinExistence type="predicted"/>
<keyword evidence="3" id="KW-1185">Reference proteome</keyword>
<protein>
    <recommendedName>
        <fullName evidence="1">BRCT domain-containing protein</fullName>
    </recommendedName>
</protein>
<comment type="caution">
    <text evidence="2">The sequence shown here is derived from an EMBL/GenBank/DDBJ whole genome shotgun (WGS) entry which is preliminary data.</text>
</comment>
<evidence type="ECO:0000259" key="1">
    <source>
        <dbReference type="PROSITE" id="PS50172"/>
    </source>
</evidence>
<organism evidence="2 3">
    <name type="scientific">Allorhodopirellula heiligendammensis</name>
    <dbReference type="NCBI Taxonomy" id="2714739"/>
    <lineage>
        <taxon>Bacteria</taxon>
        <taxon>Pseudomonadati</taxon>
        <taxon>Planctomycetota</taxon>
        <taxon>Planctomycetia</taxon>
        <taxon>Pirellulales</taxon>
        <taxon>Pirellulaceae</taxon>
        <taxon>Allorhodopirellula</taxon>
    </lineage>
</organism>
<dbReference type="Gene3D" id="3.40.50.10190">
    <property type="entry name" value="BRCT domain"/>
    <property type="match status" value="1"/>
</dbReference>
<dbReference type="EMBL" id="SJPU01000001">
    <property type="protein sequence ID" value="TWU18029.1"/>
    <property type="molecule type" value="Genomic_DNA"/>
</dbReference>
<dbReference type="SUPFAM" id="SSF52113">
    <property type="entry name" value="BRCT domain"/>
    <property type="match status" value="1"/>
</dbReference>
<dbReference type="OrthoDB" id="9776650at2"/>
<dbReference type="RefSeq" id="WP_146405058.1">
    <property type="nucleotide sequence ID" value="NZ_SJPU01000001.1"/>
</dbReference>
<dbReference type="AlphaFoldDB" id="A0A5C6C5E8"/>
<dbReference type="Proteomes" id="UP000319908">
    <property type="component" value="Unassembled WGS sequence"/>
</dbReference>
<evidence type="ECO:0000313" key="3">
    <source>
        <dbReference type="Proteomes" id="UP000319908"/>
    </source>
</evidence>
<feature type="domain" description="BRCT" evidence="1">
    <location>
        <begin position="216"/>
        <end position="303"/>
    </location>
</feature>